<feature type="region of interest" description="Disordered" evidence="1">
    <location>
        <begin position="190"/>
        <end position="240"/>
    </location>
</feature>
<accession>A0A183G2G2</accession>
<dbReference type="Proteomes" id="UP000050761">
    <property type="component" value="Unassembled WGS sequence"/>
</dbReference>
<evidence type="ECO:0000313" key="2">
    <source>
        <dbReference type="EMBL" id="VDP02913.1"/>
    </source>
</evidence>
<evidence type="ECO:0000313" key="3">
    <source>
        <dbReference type="Proteomes" id="UP000050761"/>
    </source>
</evidence>
<dbReference type="AlphaFoldDB" id="A0A183G2G2"/>
<accession>A0A3P8E356</accession>
<sequence>MSYSEELECRPALEDHADSRSQSNRGKQRKGDALLQKKLADQVFVTKTLHDPANTLSKASDRRAKKRLEQENGPDNLQTGVPYSLNKQERWKTVNSVSLLDSRSDCGPEVLVVNRVITPTHSRDVENLNVSSVHLDDNDELTRISVKGKGHKFSYFGAALKERRNVDKDEPEPARILFNVVEPHPVASILAGKTQRSNGRGAWSSKSRYNDYRSDDDLNDVDSEDEEVLHEADENTVSPSSVLTLGDFMKESSSSQVPFRSRLKDSYSWSMLETETEDPARESLGNPVATPATSKVESVFEVVDISTRRWLKRLNLQETHEQVTIRWINAERVMVDASYLVKNSPHVPLDEPLLVLFFEVLNNSCVLRVRVNANTRFVGANDREAFVFILKKQHDFFSIFNTILEFVRDMRLQELGNPKVDRCTENPGYFAAEVNSEATAVKAERCNEYDRMAFLREMECASDIESSETEKPSSTCHRCNSQSEDLFPTKDGSTCRECVAAVVLRQLNRNDFPIDIPLLPSMSCSRIESLYAVLPVPAMSKLIEGYRVTVEKVAPVKLIAKEFASRCTEARNLRFSKEKRTDFEKRALLAEKPKLVHLRRTTLVLVENCTAWLYLHRSERATHRPHKLAVSHLLQQFLSLQVEATEDVPSTSFDDKVEELKKTVQKVLDLFKTATRRSEE</sequence>
<protein>
    <submittedName>
        <fullName evidence="4">ULP_PROTEASE domain-containing protein</fullName>
    </submittedName>
</protein>
<dbReference type="WBParaSite" id="HPBE_0001548301-mRNA-1">
    <property type="protein sequence ID" value="HPBE_0001548301-mRNA-1"/>
    <property type="gene ID" value="HPBE_0001548301"/>
</dbReference>
<evidence type="ECO:0000313" key="4">
    <source>
        <dbReference type="WBParaSite" id="HPBE_0001548301-mRNA-1"/>
    </source>
</evidence>
<dbReference type="OrthoDB" id="5787359at2759"/>
<evidence type="ECO:0000256" key="1">
    <source>
        <dbReference type="SAM" id="MobiDB-lite"/>
    </source>
</evidence>
<feature type="region of interest" description="Disordered" evidence="1">
    <location>
        <begin position="54"/>
        <end position="81"/>
    </location>
</feature>
<name>A0A183G2G2_HELPZ</name>
<gene>
    <name evidence="2" type="ORF">HPBE_LOCUS15482</name>
</gene>
<dbReference type="PANTHER" id="PTHR31063:SF4">
    <property type="entry name" value="IBR DOMAIN-CONTAINING PROTEIN"/>
    <property type="match status" value="1"/>
</dbReference>
<reference evidence="2 3" key="1">
    <citation type="submission" date="2018-11" db="EMBL/GenBank/DDBJ databases">
        <authorList>
            <consortium name="Pathogen Informatics"/>
        </authorList>
    </citation>
    <scope>NUCLEOTIDE SEQUENCE [LARGE SCALE GENOMIC DNA]</scope>
</reference>
<organism evidence="3 4">
    <name type="scientific">Heligmosomoides polygyrus</name>
    <name type="common">Parasitic roundworm</name>
    <dbReference type="NCBI Taxonomy" id="6339"/>
    <lineage>
        <taxon>Eukaryota</taxon>
        <taxon>Metazoa</taxon>
        <taxon>Ecdysozoa</taxon>
        <taxon>Nematoda</taxon>
        <taxon>Chromadorea</taxon>
        <taxon>Rhabditida</taxon>
        <taxon>Rhabditina</taxon>
        <taxon>Rhabditomorpha</taxon>
        <taxon>Strongyloidea</taxon>
        <taxon>Heligmosomidae</taxon>
        <taxon>Heligmosomoides</taxon>
    </lineage>
</organism>
<feature type="compositionally biased region" description="Basic and acidic residues" evidence="1">
    <location>
        <begin position="59"/>
        <end position="70"/>
    </location>
</feature>
<proteinExistence type="predicted"/>
<dbReference type="PANTHER" id="PTHR31063">
    <property type="entry name" value="PROTEIN CBG08668"/>
    <property type="match status" value="1"/>
</dbReference>
<keyword evidence="3" id="KW-1185">Reference proteome</keyword>
<dbReference type="EMBL" id="UZAH01028877">
    <property type="protein sequence ID" value="VDP02913.1"/>
    <property type="molecule type" value="Genomic_DNA"/>
</dbReference>
<reference evidence="4" key="2">
    <citation type="submission" date="2019-09" db="UniProtKB">
        <authorList>
            <consortium name="WormBaseParasite"/>
        </authorList>
    </citation>
    <scope>IDENTIFICATION</scope>
</reference>
<feature type="region of interest" description="Disordered" evidence="1">
    <location>
        <begin position="1"/>
        <end position="33"/>
    </location>
</feature>
<feature type="compositionally biased region" description="Basic and acidic residues" evidence="1">
    <location>
        <begin position="7"/>
        <end position="19"/>
    </location>
</feature>
<feature type="compositionally biased region" description="Acidic residues" evidence="1">
    <location>
        <begin position="217"/>
        <end position="228"/>
    </location>
</feature>